<evidence type="ECO:0000259" key="3">
    <source>
        <dbReference type="SMART" id="SM00833"/>
    </source>
</evidence>
<dbReference type="PANTHER" id="PTHR43603:SF1">
    <property type="entry name" value="ZINC-REGULATED GTPASE METALLOPROTEIN ACTIVATOR 1"/>
    <property type="match status" value="1"/>
</dbReference>
<dbReference type="Gene3D" id="3.40.50.300">
    <property type="entry name" value="P-loop containing nucleotide triphosphate hydrolases"/>
    <property type="match status" value="1"/>
</dbReference>
<organism evidence="4 8">
    <name type="scientific">Klebsiella pneumoniae</name>
    <dbReference type="NCBI Taxonomy" id="573"/>
    <lineage>
        <taxon>Bacteria</taxon>
        <taxon>Pseudomonadati</taxon>
        <taxon>Pseudomonadota</taxon>
        <taxon>Gammaproteobacteria</taxon>
        <taxon>Enterobacterales</taxon>
        <taxon>Enterobacteriaceae</taxon>
        <taxon>Klebsiella/Raoultella group</taxon>
        <taxon>Klebsiella</taxon>
        <taxon>Klebsiella pneumoniae complex</taxon>
    </lineage>
</organism>
<evidence type="ECO:0000313" key="9">
    <source>
        <dbReference type="Proteomes" id="UP000254103"/>
    </source>
</evidence>
<keyword evidence="2" id="KW-0143">Chaperone</keyword>
<evidence type="ECO:0000313" key="7">
    <source>
        <dbReference type="Proteomes" id="UP000250675"/>
    </source>
</evidence>
<dbReference type="Proteomes" id="UP000250675">
    <property type="component" value="Unassembled WGS sequence"/>
</dbReference>
<dbReference type="InterPro" id="IPR027417">
    <property type="entry name" value="P-loop_NTPase"/>
</dbReference>
<dbReference type="GO" id="GO:0000166">
    <property type="term" value="F:nucleotide binding"/>
    <property type="evidence" value="ECO:0007669"/>
    <property type="project" value="UniProtKB-KW"/>
</dbReference>
<gene>
    <name evidence="6" type="ORF">NCTC5052_05785</name>
    <name evidence="4" type="ORF">NCTC9601_00223</name>
    <name evidence="5" type="ORF">NCTC9645_06437</name>
</gene>
<dbReference type="EMBL" id="UGLJ01000007">
    <property type="protein sequence ID" value="STU48596.1"/>
    <property type="molecule type" value="Genomic_DNA"/>
</dbReference>
<dbReference type="InterPro" id="IPR011629">
    <property type="entry name" value="CobW-like_C"/>
</dbReference>
<dbReference type="AlphaFoldDB" id="A0A2X1Q7Y7"/>
<protein>
    <submittedName>
        <fullName evidence="4">Metal chaperone</fullName>
    </submittedName>
</protein>
<dbReference type="Proteomes" id="UP000254103">
    <property type="component" value="Unassembled WGS sequence"/>
</dbReference>
<dbReference type="SMART" id="SM00833">
    <property type="entry name" value="CobW_C"/>
    <property type="match status" value="1"/>
</dbReference>
<evidence type="ECO:0000256" key="1">
    <source>
        <dbReference type="ARBA" id="ARBA00022741"/>
    </source>
</evidence>
<evidence type="ECO:0000256" key="2">
    <source>
        <dbReference type="ARBA" id="ARBA00023186"/>
    </source>
</evidence>
<sequence>MLVLNNKVDLISEAQKEKLVAILRSLNPRARIVVSQFGQVPLSNILNTGLFDFEQAAQAPGWLKELRGEHTPETEEYGITSFVFRARRPFHPTRFWQVMDGVVRSKGYFWLASRPEFAGSWSQAGGIARQALGGVWWASVPKERWPEDAESLKFIMSHWIDGIGDARQELVFIGMDMNESKLRNRLDSALLTDAEMAEGPQNWRHYPDPVEPWFEE</sequence>
<evidence type="ECO:0000313" key="4">
    <source>
        <dbReference type="EMBL" id="SPX51653.1"/>
    </source>
</evidence>
<dbReference type="EMBL" id="UASN01000002">
    <property type="protein sequence ID" value="SPX51653.1"/>
    <property type="molecule type" value="Genomic_DNA"/>
</dbReference>
<dbReference type="PANTHER" id="PTHR43603">
    <property type="entry name" value="COBW DOMAIN-CONTAINING PROTEIN DDB_G0274527"/>
    <property type="match status" value="1"/>
</dbReference>
<evidence type="ECO:0000313" key="6">
    <source>
        <dbReference type="EMBL" id="STU48596.1"/>
    </source>
</evidence>
<evidence type="ECO:0000313" key="8">
    <source>
        <dbReference type="Proteomes" id="UP000251123"/>
    </source>
</evidence>
<keyword evidence="1" id="KW-0547">Nucleotide-binding</keyword>
<proteinExistence type="predicted"/>
<dbReference type="EMBL" id="UASO01000011">
    <property type="protein sequence ID" value="SQC88293.1"/>
    <property type="molecule type" value="Genomic_DNA"/>
</dbReference>
<dbReference type="Pfam" id="PF07683">
    <property type="entry name" value="CobW_C"/>
    <property type="match status" value="1"/>
</dbReference>
<dbReference type="Gene3D" id="3.30.1220.10">
    <property type="entry name" value="CobW-like, C-terminal domain"/>
    <property type="match status" value="1"/>
</dbReference>
<reference evidence="7 8" key="1">
    <citation type="submission" date="2018-06" db="EMBL/GenBank/DDBJ databases">
        <authorList>
            <consortium name="Pathogen Informatics"/>
            <person name="Doyle S."/>
        </authorList>
    </citation>
    <scope>NUCLEOTIDE SEQUENCE [LARGE SCALE GENOMIC DNA]</scope>
    <source>
        <strain evidence="6 9">NCTC5052</strain>
        <strain evidence="4 8">NCTC9601</strain>
        <strain evidence="5 7">NCTC9645</strain>
    </source>
</reference>
<dbReference type="Proteomes" id="UP000251123">
    <property type="component" value="Unassembled WGS sequence"/>
</dbReference>
<accession>A0A2X1Q7Y7</accession>
<dbReference type="InterPro" id="IPR036627">
    <property type="entry name" value="CobW-likC_sf"/>
</dbReference>
<evidence type="ECO:0000313" key="5">
    <source>
        <dbReference type="EMBL" id="SQC88293.1"/>
    </source>
</evidence>
<name>A0A2X1Q7Y7_KLEPN</name>
<dbReference type="SUPFAM" id="SSF90002">
    <property type="entry name" value="Hypothetical protein YjiA, C-terminal domain"/>
    <property type="match status" value="1"/>
</dbReference>
<feature type="domain" description="CobW C-terminal" evidence="3">
    <location>
        <begin position="79"/>
        <end position="190"/>
    </location>
</feature>
<dbReference type="InterPro" id="IPR051927">
    <property type="entry name" value="Zn_Chap_cDPG_Synth"/>
</dbReference>